<dbReference type="Proteomes" id="UP000252355">
    <property type="component" value="Unassembled WGS sequence"/>
</dbReference>
<organism evidence="2 3">
    <name type="scientific">Candidatus Ozemobacter sibiricus</name>
    <dbReference type="NCBI Taxonomy" id="2268124"/>
    <lineage>
        <taxon>Bacteria</taxon>
        <taxon>Candidatus Ozemobacteria</taxon>
        <taxon>Candidatus Ozemobacterales</taxon>
        <taxon>Candidatus Ozemobacteraceae</taxon>
        <taxon>Candidatus Ozemobacter</taxon>
    </lineage>
</organism>
<protein>
    <recommendedName>
        <fullName evidence="1">STAS domain-containing protein</fullName>
    </recommendedName>
</protein>
<dbReference type="AlphaFoldDB" id="A0A367ZPJ9"/>
<dbReference type="Pfam" id="PF01740">
    <property type="entry name" value="STAS"/>
    <property type="match status" value="1"/>
</dbReference>
<dbReference type="InterPro" id="IPR002645">
    <property type="entry name" value="STAS_dom"/>
</dbReference>
<accession>A0A367ZPJ9</accession>
<proteinExistence type="predicted"/>
<dbReference type="PROSITE" id="PS50801">
    <property type="entry name" value="STAS"/>
    <property type="match status" value="1"/>
</dbReference>
<sequence length="116" mass="12365">MAEFKIESAQQGPVLILRTTGYLDEPGGVALRDTCEKALTAGHLRYVLNLTGTPVINSTGLSMLLDLMVKIIDYNDGKVALTGLSKLTKTALQMTGVLNLCQHYPTEAEAVSALSA</sequence>
<dbReference type="GO" id="GO:0043856">
    <property type="term" value="F:anti-sigma factor antagonist activity"/>
    <property type="evidence" value="ECO:0007669"/>
    <property type="project" value="TreeGrafter"/>
</dbReference>
<dbReference type="CDD" id="cd07043">
    <property type="entry name" value="STAS_anti-anti-sigma_factors"/>
    <property type="match status" value="1"/>
</dbReference>
<evidence type="ECO:0000259" key="1">
    <source>
        <dbReference type="PROSITE" id="PS50801"/>
    </source>
</evidence>
<evidence type="ECO:0000313" key="2">
    <source>
        <dbReference type="EMBL" id="RCK80064.1"/>
    </source>
</evidence>
<gene>
    <name evidence="2" type="ORF">OZSIB_3568</name>
</gene>
<comment type="caution">
    <text evidence="2">The sequence shown here is derived from an EMBL/GenBank/DDBJ whole genome shotgun (WGS) entry which is preliminary data.</text>
</comment>
<dbReference type="Gene3D" id="3.30.750.24">
    <property type="entry name" value="STAS domain"/>
    <property type="match status" value="1"/>
</dbReference>
<dbReference type="PANTHER" id="PTHR33495">
    <property type="entry name" value="ANTI-SIGMA FACTOR ANTAGONIST TM_1081-RELATED-RELATED"/>
    <property type="match status" value="1"/>
</dbReference>
<dbReference type="EMBL" id="QOQW01000008">
    <property type="protein sequence ID" value="RCK80064.1"/>
    <property type="molecule type" value="Genomic_DNA"/>
</dbReference>
<dbReference type="InterPro" id="IPR036513">
    <property type="entry name" value="STAS_dom_sf"/>
</dbReference>
<reference evidence="2 3" key="1">
    <citation type="submission" date="2018-05" db="EMBL/GenBank/DDBJ databases">
        <title>A metagenomic window into the 2 km-deep terrestrial subsurface aquifer revealed taxonomically and functionally diverse microbial community comprising novel uncultured bacterial lineages.</title>
        <authorList>
            <person name="Kadnikov V.V."/>
            <person name="Mardanov A.V."/>
            <person name="Beletsky A.V."/>
            <person name="Banks D."/>
            <person name="Pimenov N.V."/>
            <person name="Frank Y.A."/>
            <person name="Karnachuk O.V."/>
            <person name="Ravin N.V."/>
        </authorList>
    </citation>
    <scope>NUCLEOTIDE SEQUENCE [LARGE SCALE GENOMIC DNA]</scope>
    <source>
        <strain evidence="2">BY5</strain>
    </source>
</reference>
<feature type="domain" description="STAS" evidence="1">
    <location>
        <begin position="4"/>
        <end position="114"/>
    </location>
</feature>
<dbReference type="SUPFAM" id="SSF52091">
    <property type="entry name" value="SpoIIaa-like"/>
    <property type="match status" value="1"/>
</dbReference>
<name>A0A367ZPJ9_9BACT</name>
<evidence type="ECO:0000313" key="3">
    <source>
        <dbReference type="Proteomes" id="UP000252355"/>
    </source>
</evidence>